<feature type="region of interest" description="Disordered" evidence="4">
    <location>
        <begin position="139"/>
        <end position="163"/>
    </location>
</feature>
<dbReference type="JaponicusDB" id="SJAG_00391">
    <property type="gene designation" value="puf1"/>
</dbReference>
<dbReference type="Gene3D" id="1.25.10.10">
    <property type="entry name" value="Leucine-rich Repeat Variant"/>
    <property type="match status" value="1"/>
</dbReference>
<dbReference type="SUPFAM" id="SSF54928">
    <property type="entry name" value="RNA-binding domain, RBD"/>
    <property type="match status" value="1"/>
</dbReference>
<keyword evidence="1" id="KW-0677">Repeat</keyword>
<evidence type="ECO:0000313" key="9">
    <source>
        <dbReference type="Proteomes" id="UP000001744"/>
    </source>
</evidence>
<dbReference type="SUPFAM" id="SSF48371">
    <property type="entry name" value="ARM repeat"/>
    <property type="match status" value="1"/>
</dbReference>
<evidence type="ECO:0000256" key="1">
    <source>
        <dbReference type="ARBA" id="ARBA00022737"/>
    </source>
</evidence>
<dbReference type="EMBL" id="KE651166">
    <property type="protein sequence ID" value="EEB05382.2"/>
    <property type="molecule type" value="Genomic_DNA"/>
</dbReference>
<name>B6JVI1_SCHJY</name>
<dbReference type="STRING" id="402676.B6JVI1"/>
<feature type="repeat" description="Pumilio" evidence="3">
    <location>
        <begin position="686"/>
        <end position="722"/>
    </location>
</feature>
<keyword evidence="2" id="KW-0694">RNA-binding</keyword>
<keyword evidence="9" id="KW-1185">Reference proteome</keyword>
<evidence type="ECO:0000259" key="5">
    <source>
        <dbReference type="PROSITE" id="PS50102"/>
    </source>
</evidence>
<dbReference type="PROSITE" id="PS50303">
    <property type="entry name" value="PUM_HD"/>
    <property type="match status" value="1"/>
</dbReference>
<dbReference type="InterPro" id="IPR011989">
    <property type="entry name" value="ARM-like"/>
</dbReference>
<feature type="compositionally biased region" description="Polar residues" evidence="4">
    <location>
        <begin position="368"/>
        <end position="383"/>
    </location>
</feature>
<dbReference type="HOGENOM" id="CLU_284433_0_0_1"/>
<organism evidence="7 9">
    <name type="scientific">Schizosaccharomyces japonicus (strain yFS275 / FY16936)</name>
    <name type="common">Fission yeast</name>
    <dbReference type="NCBI Taxonomy" id="402676"/>
    <lineage>
        <taxon>Eukaryota</taxon>
        <taxon>Fungi</taxon>
        <taxon>Dikarya</taxon>
        <taxon>Ascomycota</taxon>
        <taxon>Taphrinomycotina</taxon>
        <taxon>Schizosaccharomycetes</taxon>
        <taxon>Schizosaccharomycetales</taxon>
        <taxon>Schizosaccharomycetaceae</taxon>
        <taxon>Schizosaccharomyces</taxon>
    </lineage>
</organism>
<dbReference type="eggNOG" id="KOG4574">
    <property type="taxonomic scope" value="Eukaryota"/>
</dbReference>
<evidence type="ECO:0000259" key="6">
    <source>
        <dbReference type="PROSITE" id="PS50303"/>
    </source>
</evidence>
<dbReference type="GO" id="GO:0035925">
    <property type="term" value="F:mRNA 3'-UTR AU-rich region binding"/>
    <property type="evidence" value="ECO:0000318"/>
    <property type="project" value="GO_Central"/>
</dbReference>
<evidence type="ECO:0000256" key="2">
    <source>
        <dbReference type="PROSITE-ProRule" id="PRU00176"/>
    </source>
</evidence>
<dbReference type="InterPro" id="IPR012677">
    <property type="entry name" value="Nucleotide-bd_a/b_plait_sf"/>
</dbReference>
<evidence type="ECO:0000313" key="8">
    <source>
        <dbReference type="JaponicusDB" id="SJAG_00391"/>
    </source>
</evidence>
<gene>
    <name evidence="8" type="primary">puf1</name>
    <name evidence="7" type="ORF">SJAG_00391</name>
</gene>
<dbReference type="SMART" id="SM00360">
    <property type="entry name" value="RRM"/>
    <property type="match status" value="1"/>
</dbReference>
<dbReference type="Gene3D" id="3.30.70.330">
    <property type="match status" value="1"/>
</dbReference>
<dbReference type="InterPro" id="IPR033133">
    <property type="entry name" value="PUM-HD"/>
</dbReference>
<dbReference type="GeneID" id="7049541"/>
<dbReference type="VEuPathDB" id="FungiDB:SJAG_00391"/>
<feature type="compositionally biased region" description="Low complexity" evidence="4">
    <location>
        <begin position="350"/>
        <end position="361"/>
    </location>
</feature>
<dbReference type="InterPro" id="IPR052645">
    <property type="entry name" value="Pumilio_domain_protein"/>
</dbReference>
<dbReference type="AlphaFoldDB" id="B6JVI1"/>
<dbReference type="InterPro" id="IPR001313">
    <property type="entry name" value="Pumilio_RNA-bd_rpt"/>
</dbReference>
<dbReference type="Proteomes" id="UP000001744">
    <property type="component" value="Unassembled WGS sequence"/>
</dbReference>
<feature type="domain" description="RRM" evidence="5">
    <location>
        <begin position="465"/>
        <end position="539"/>
    </location>
</feature>
<dbReference type="SMART" id="SM00025">
    <property type="entry name" value="Pumilio"/>
    <property type="match status" value="4"/>
</dbReference>
<dbReference type="Pfam" id="PF00076">
    <property type="entry name" value="RRM_1"/>
    <property type="match status" value="1"/>
</dbReference>
<dbReference type="Pfam" id="PF00806">
    <property type="entry name" value="PUF"/>
    <property type="match status" value="3"/>
</dbReference>
<reference evidence="7 9" key="1">
    <citation type="journal article" date="2011" name="Science">
        <title>Comparative functional genomics of the fission yeasts.</title>
        <authorList>
            <person name="Rhind N."/>
            <person name="Chen Z."/>
            <person name="Yassour M."/>
            <person name="Thompson D.A."/>
            <person name="Haas B.J."/>
            <person name="Habib N."/>
            <person name="Wapinski I."/>
            <person name="Roy S."/>
            <person name="Lin M.F."/>
            <person name="Heiman D.I."/>
            <person name="Young S.K."/>
            <person name="Furuya K."/>
            <person name="Guo Y."/>
            <person name="Pidoux A."/>
            <person name="Chen H.M."/>
            <person name="Robbertse B."/>
            <person name="Goldberg J.M."/>
            <person name="Aoki K."/>
            <person name="Bayne E.H."/>
            <person name="Berlin A.M."/>
            <person name="Desjardins C.A."/>
            <person name="Dobbs E."/>
            <person name="Dukaj L."/>
            <person name="Fan L."/>
            <person name="FitzGerald M.G."/>
            <person name="French C."/>
            <person name="Gujja S."/>
            <person name="Hansen K."/>
            <person name="Keifenheim D."/>
            <person name="Levin J.Z."/>
            <person name="Mosher R.A."/>
            <person name="Mueller C.A."/>
            <person name="Pfiffner J."/>
            <person name="Priest M."/>
            <person name="Russ C."/>
            <person name="Smialowska A."/>
            <person name="Swoboda P."/>
            <person name="Sykes S.M."/>
            <person name="Vaughn M."/>
            <person name="Vengrova S."/>
            <person name="Yoder R."/>
            <person name="Zeng Q."/>
            <person name="Allshire R."/>
            <person name="Baulcombe D."/>
            <person name="Birren B.W."/>
            <person name="Brown W."/>
            <person name="Ekwall K."/>
            <person name="Kellis M."/>
            <person name="Leatherwood J."/>
            <person name="Levin H."/>
            <person name="Margalit H."/>
            <person name="Martienssen R."/>
            <person name="Nieduszynski C.A."/>
            <person name="Spatafora J.W."/>
            <person name="Friedman N."/>
            <person name="Dalgaard J.Z."/>
            <person name="Baumann P."/>
            <person name="Niki H."/>
            <person name="Regev A."/>
            <person name="Nusbaum C."/>
        </authorList>
    </citation>
    <scope>NUCLEOTIDE SEQUENCE [LARGE SCALE GENOMIC DNA]</scope>
    <source>
        <strain evidence="9">yFS275 / FY16936</strain>
    </source>
</reference>
<proteinExistence type="predicted"/>
<dbReference type="InterPro" id="IPR016024">
    <property type="entry name" value="ARM-type_fold"/>
</dbReference>
<sequence length="1092" mass="118178">MYTSALNLTLPGDGGKNAVSTARPSNNSCALSVDGAYSGNLTAVSHASSSTTNLPLKTSAPVERREDDDCAHLSSANDFGMGSLLYSASKSFSGKPSYTSFIVDSALGSSINTTGAASGTLSQMGLTPSSLSEEMQLKQSQQLNPVLKSPSRRARSGTLPSRLSRASAQLASSTGAFLNAATSSLTGSKKTATLSEYGDVSLPSLEGSALSLSSNPPLAPVSIKVTDELSGSTAFPLRRDTNASNNFSSKLGNDLFSTWMSSSQSSTQARMESPELPVFHRTSDMERSFPQSSLPSSQLASALLNSSMSSNEAEHVNTLDYLGLSDSIDCSRQTTRYVEKFEPKNLKQVSSMNSLSSTSKSALKDDGSSNTAVPYSSHGSLRSSDTQMLSNAFGSMHLSSMFKSGTSLGSSSQLNSLSSSRFPPTSLLSSSHLSDSFFGKQDRSLMSDTQEDLSDNFGLGSCVSKTLMISNLPQNCSMVQLHPLLKDYQTVESIRMLPKENAAIVGFDSPASAIAAHESLQNISVFEGSMPLQVTFVSSMSSSESTMSNSLSSSKESGMLMGSGTLSVSGLGKHAEYLDCIVKFGHSINLDKVEQMLSDFEKFTYFATDIKSPLESLRSRQFDAFKLREIRKNIDNGVYTQEEIEEIAKGMLDDMAELSSDYLGNTVVQKFFEYCSDSVKESMLERIAPHLAEIGTHKNGTWAAQKIIDVASTNRQMDLIIQHLTPYLPLLFLDQFGNYVAQCCLRFGSPKNDFLFQVMALQCCEIGQMRFGARAMRACLENEKATLEQQALLAAAIILNAPRLANNPNGMLLLTWLLDSCVFANRHQLLVLQILPHLATLCTHKVGSTLILKLLNSKQEIYARDLILEKLFFAEDTITLLKVFSDQAVGAGLLYKIITGPYIEREAMLQIHSKLGHLLLKYATHNSQNYRRLMEEVGLISKNHSILNGGMNPMLMDSTASSNTVRDYSFSRVSSQCMPGPRNVDVGYNMPQMLHGYGNIVSSSAMPVYSAASGFNDAYGLENALSAESTASLLKIGSQKPLSHFRKEAFSNVSMNAGFEHSRGRLGVANLNDSYMQASTVNLKNLHSGLNH</sequence>
<dbReference type="RefSeq" id="XP_002171675.2">
    <property type="nucleotide sequence ID" value="XM_002171639.2"/>
</dbReference>
<accession>B6JVI1</accession>
<dbReference type="PANTHER" id="PTHR47093:SF1">
    <property type="entry name" value="PROTEIN JSN1-RELATED"/>
    <property type="match status" value="1"/>
</dbReference>
<feature type="repeat" description="Pumilio" evidence="3">
    <location>
        <begin position="833"/>
        <end position="869"/>
    </location>
</feature>
<protein>
    <submittedName>
        <fullName evidence="7">RNA-binding protein</fullName>
    </submittedName>
</protein>
<evidence type="ECO:0000256" key="4">
    <source>
        <dbReference type="SAM" id="MobiDB-lite"/>
    </source>
</evidence>
<dbReference type="InterPro" id="IPR000504">
    <property type="entry name" value="RRM_dom"/>
</dbReference>
<dbReference type="GO" id="GO:0000288">
    <property type="term" value="P:nuclear-transcribed mRNA catabolic process, deadenylation-dependent decay"/>
    <property type="evidence" value="ECO:0000318"/>
    <property type="project" value="GO_Central"/>
</dbReference>
<dbReference type="PROSITE" id="PS50102">
    <property type="entry name" value="RRM"/>
    <property type="match status" value="1"/>
</dbReference>
<evidence type="ECO:0000256" key="3">
    <source>
        <dbReference type="PROSITE-ProRule" id="PRU00317"/>
    </source>
</evidence>
<dbReference type="GO" id="GO:0000932">
    <property type="term" value="C:P-body"/>
    <property type="evidence" value="ECO:0000318"/>
    <property type="project" value="GO_Central"/>
</dbReference>
<feature type="region of interest" description="Disordered" evidence="4">
    <location>
        <begin position="349"/>
        <end position="383"/>
    </location>
</feature>
<dbReference type="OrthoDB" id="2017782at2759"/>
<dbReference type="InterPro" id="IPR035979">
    <property type="entry name" value="RBD_domain_sf"/>
</dbReference>
<feature type="repeat" description="Pumilio" evidence="3">
    <location>
        <begin position="650"/>
        <end position="685"/>
    </location>
</feature>
<dbReference type="PROSITE" id="PS50302">
    <property type="entry name" value="PUM"/>
    <property type="match status" value="3"/>
</dbReference>
<evidence type="ECO:0000313" key="7">
    <source>
        <dbReference type="EMBL" id="EEB05382.2"/>
    </source>
</evidence>
<feature type="domain" description="PUM-HD" evidence="6">
    <location>
        <begin position="585"/>
        <end position="941"/>
    </location>
</feature>
<dbReference type="PANTHER" id="PTHR47093">
    <property type="entry name" value="PROTEIN JSN1-RELATED"/>
    <property type="match status" value="1"/>
</dbReference>